<proteinExistence type="predicted"/>
<protein>
    <submittedName>
        <fullName evidence="2">Uncharacterized protein</fullName>
    </submittedName>
</protein>
<accession>A0A1D1ZKJ3</accession>
<name>A0A1D1ZKJ3_9ARAE</name>
<evidence type="ECO:0000313" key="2">
    <source>
        <dbReference type="EMBL" id="JAT67486.1"/>
    </source>
</evidence>
<dbReference type="Pfam" id="PF04720">
    <property type="entry name" value="PDDEXK_6"/>
    <property type="match status" value="1"/>
</dbReference>
<feature type="region of interest" description="Disordered" evidence="1">
    <location>
        <begin position="275"/>
        <end position="302"/>
    </location>
</feature>
<sequence>IRLPGEAYGLRGCRREMGGLAVPHKRATAPLGEAARARLWGSAIAGSGCGGSSGSGSDLSPGGCSPELADLVDSFYGDEGDTDLEEDPARRWRRVEQGAGGCGLAGEVEFLEGLVSVGCRDRAGSRIMAEAESAWQSIAADIEKAEVEGSRGLKRLLVRRLRERGFDAGLCKAQCDKTRGGMPAAAHEYVDVVADGGARYIVEPDLAAEFEIARPTPRYRALLGLLPAVFVGSPDALGDVVRVMCAAAAASMRTREMHVPPWRRREYVQGKWLGPYRRTTTGNEPKGGGAAPAETPGRAVAPTGLVGCQKSRYYRRVDDGWKGRRLAVGLL</sequence>
<organism evidence="2">
    <name type="scientific">Anthurium amnicola</name>
    <dbReference type="NCBI Taxonomy" id="1678845"/>
    <lineage>
        <taxon>Eukaryota</taxon>
        <taxon>Viridiplantae</taxon>
        <taxon>Streptophyta</taxon>
        <taxon>Embryophyta</taxon>
        <taxon>Tracheophyta</taxon>
        <taxon>Spermatophyta</taxon>
        <taxon>Magnoliopsida</taxon>
        <taxon>Liliopsida</taxon>
        <taxon>Araceae</taxon>
        <taxon>Pothoideae</taxon>
        <taxon>Potheae</taxon>
        <taxon>Anthurium</taxon>
    </lineage>
</organism>
<gene>
    <name evidence="2" type="ORF">g.30977</name>
</gene>
<reference evidence="2" key="1">
    <citation type="submission" date="2015-07" db="EMBL/GenBank/DDBJ databases">
        <title>Transcriptome Assembly of Anthurium amnicola.</title>
        <authorList>
            <person name="Suzuki J."/>
        </authorList>
    </citation>
    <scope>NUCLEOTIDE SEQUENCE</scope>
</reference>
<feature type="non-terminal residue" evidence="2">
    <location>
        <position position="1"/>
    </location>
</feature>
<dbReference type="EMBL" id="GDJX01000450">
    <property type="protein sequence ID" value="JAT67486.1"/>
    <property type="molecule type" value="Transcribed_RNA"/>
</dbReference>
<dbReference type="NCBIfam" id="TIGR01615">
    <property type="entry name" value="A_thal_3542"/>
    <property type="match status" value="1"/>
</dbReference>
<evidence type="ECO:0000256" key="1">
    <source>
        <dbReference type="SAM" id="MobiDB-lite"/>
    </source>
</evidence>
<dbReference type="InterPro" id="IPR006502">
    <property type="entry name" value="PDDEXK-like"/>
</dbReference>
<dbReference type="AlphaFoldDB" id="A0A1D1ZKJ3"/>
<dbReference type="PANTHER" id="PTHR31579">
    <property type="entry name" value="OS03G0796600 PROTEIN"/>
    <property type="match status" value="1"/>
</dbReference>
<dbReference type="PANTHER" id="PTHR31579:SF42">
    <property type="entry name" value="DUF506 FAMILY PROTEIN (DUF506)"/>
    <property type="match status" value="1"/>
</dbReference>